<evidence type="ECO:0000313" key="10">
    <source>
        <dbReference type="Proteomes" id="UP000596660"/>
    </source>
</evidence>
<proteinExistence type="predicted"/>
<dbReference type="EnsemblPlants" id="AUR62027718-RA">
    <property type="protein sequence ID" value="AUR62027718-RA:cds"/>
    <property type="gene ID" value="AUR62027718"/>
</dbReference>
<accession>A0A803ME25</accession>
<dbReference type="Proteomes" id="UP000596660">
    <property type="component" value="Unplaced"/>
</dbReference>
<dbReference type="AlphaFoldDB" id="A0A803ME25"/>
<dbReference type="InterPro" id="IPR017441">
    <property type="entry name" value="Protein_kinase_ATP_BS"/>
</dbReference>
<keyword evidence="3 6" id="KW-0547">Nucleotide-binding</keyword>
<keyword evidence="4" id="KW-0418">Kinase</keyword>
<dbReference type="Gene3D" id="1.10.510.10">
    <property type="entry name" value="Transferase(Phosphotransferase) domain 1"/>
    <property type="match status" value="1"/>
</dbReference>
<evidence type="ECO:0000256" key="1">
    <source>
        <dbReference type="ARBA" id="ARBA00022527"/>
    </source>
</evidence>
<feature type="transmembrane region" description="Helical" evidence="7">
    <location>
        <begin position="347"/>
        <end position="372"/>
    </location>
</feature>
<dbReference type="FunFam" id="3.30.200.20:FF:000446">
    <property type="entry name" value="Wall-associated receptor kinase-like 20"/>
    <property type="match status" value="1"/>
</dbReference>
<name>A0A803ME25_CHEQI</name>
<dbReference type="OMA" id="SIHGICQ"/>
<keyword evidence="5 6" id="KW-0067">ATP-binding</keyword>
<reference evidence="9" key="2">
    <citation type="submission" date="2021-03" db="UniProtKB">
        <authorList>
            <consortium name="EnsemblPlants"/>
        </authorList>
    </citation>
    <scope>IDENTIFICATION</scope>
</reference>
<dbReference type="PROSITE" id="PS00108">
    <property type="entry name" value="PROTEIN_KINASE_ST"/>
    <property type="match status" value="1"/>
</dbReference>
<dbReference type="GO" id="GO:0004674">
    <property type="term" value="F:protein serine/threonine kinase activity"/>
    <property type="evidence" value="ECO:0007669"/>
    <property type="project" value="UniProtKB-KW"/>
</dbReference>
<protein>
    <recommendedName>
        <fullName evidence="8">Protein kinase domain-containing protein</fullName>
    </recommendedName>
</protein>
<dbReference type="InterPro" id="IPR011009">
    <property type="entry name" value="Kinase-like_dom_sf"/>
</dbReference>
<evidence type="ECO:0000256" key="7">
    <source>
        <dbReference type="SAM" id="Phobius"/>
    </source>
</evidence>
<evidence type="ECO:0000256" key="4">
    <source>
        <dbReference type="ARBA" id="ARBA00022777"/>
    </source>
</evidence>
<dbReference type="PROSITE" id="PS50011">
    <property type="entry name" value="PROTEIN_KINASE_DOM"/>
    <property type="match status" value="1"/>
</dbReference>
<evidence type="ECO:0000256" key="2">
    <source>
        <dbReference type="ARBA" id="ARBA00022679"/>
    </source>
</evidence>
<evidence type="ECO:0000256" key="5">
    <source>
        <dbReference type="ARBA" id="ARBA00022840"/>
    </source>
</evidence>
<evidence type="ECO:0000259" key="8">
    <source>
        <dbReference type="PROSITE" id="PS50011"/>
    </source>
</evidence>
<feature type="binding site" evidence="6">
    <location>
        <position position="444"/>
    </location>
    <ligand>
        <name>ATP</name>
        <dbReference type="ChEBI" id="CHEBI:30616"/>
    </ligand>
</feature>
<sequence length="706" mass="78583">MTMIEASKTAKEEERMIGTIKKYVHFVSTSEYTNLTSDNLPCKLRLRIAITMRSTRTHNPSAPIHIMQNSSSIHFLLLNLALLLPATSSATAILNCPNCGTKPVPFPLSTSPACGSPFYKVRCTKGTLWFDALNGSSYVITSITPKSQQLIIHPPGFNGSTCITTDYHAGGLWLDEKLLFNISSDNTILKLNCQPLAFISAMNCSSSRICFRHDIATSTLAFLSSLQINLHYFPAGGSQNDHNIKLAPEKCAVYTSFVGLSLNTPLPVSKWPKPGIAINWVLPPEPVCSTDIDCKKLPKSSCVPSAVKGPKRCLCKVPYKWDPIKGACSKVKCETSKCRRKRKRKKMIAALTYTGGIIAILGSFAILVYIHLRRIKRKAREQLVRERQQILNANNSSGRSAKLFSAKEIRVSTGNFSKENVLGSGGFGEVYKGILQDGTIIAVKRAIFGNTKGNDQVLNEVRILCQVNHRSLVRLLGCCVELEEPVLVYEYISNGTLYDRLHVSCSNDHIEAPLNWNQRLAMARQIAEGLTYLHSSSVPPIIHRDIKTSNILLNEKLDIKISDFGLSRIVDNEATHMTTCAQGTLGYLDPQYYRDMQLTDKSDVYSFGVVLLELLTTRKAIDFSREVENVSLVSYMRKMVNQQKLLDAVDPFLEKGASKLELETMKLIGILAISCLDEQRHNRPSMSDVKDEIEYMLHIIEDKGAK</sequence>
<dbReference type="PANTHER" id="PTHR46008:SF25">
    <property type="entry name" value="PROTEIN KINASE DOMAIN-CONTAINING PROTEIN"/>
    <property type="match status" value="1"/>
</dbReference>
<evidence type="ECO:0000313" key="9">
    <source>
        <dbReference type="EnsemblPlants" id="AUR62027718-RA:cds"/>
    </source>
</evidence>
<dbReference type="PROSITE" id="PS00107">
    <property type="entry name" value="PROTEIN_KINASE_ATP"/>
    <property type="match status" value="1"/>
</dbReference>
<dbReference type="InterPro" id="IPR008271">
    <property type="entry name" value="Ser/Thr_kinase_AS"/>
</dbReference>
<keyword evidence="7" id="KW-1133">Transmembrane helix</keyword>
<dbReference type="CDD" id="cd14066">
    <property type="entry name" value="STKc_IRAK"/>
    <property type="match status" value="1"/>
</dbReference>
<dbReference type="InterPro" id="IPR001245">
    <property type="entry name" value="Ser-Thr/Tyr_kinase_cat_dom"/>
</dbReference>
<dbReference type="FunFam" id="1.10.510.10:FF:000084">
    <property type="entry name" value="Wall-associated receptor kinase 2"/>
    <property type="match status" value="1"/>
</dbReference>
<dbReference type="SUPFAM" id="SSF56112">
    <property type="entry name" value="Protein kinase-like (PK-like)"/>
    <property type="match status" value="1"/>
</dbReference>
<evidence type="ECO:0000256" key="3">
    <source>
        <dbReference type="ARBA" id="ARBA00022741"/>
    </source>
</evidence>
<dbReference type="Pfam" id="PF07714">
    <property type="entry name" value="PK_Tyr_Ser-Thr"/>
    <property type="match status" value="1"/>
</dbReference>
<keyword evidence="2" id="KW-0808">Transferase</keyword>
<organism evidence="9 10">
    <name type="scientific">Chenopodium quinoa</name>
    <name type="common">Quinoa</name>
    <dbReference type="NCBI Taxonomy" id="63459"/>
    <lineage>
        <taxon>Eukaryota</taxon>
        <taxon>Viridiplantae</taxon>
        <taxon>Streptophyta</taxon>
        <taxon>Embryophyta</taxon>
        <taxon>Tracheophyta</taxon>
        <taxon>Spermatophyta</taxon>
        <taxon>Magnoliopsida</taxon>
        <taxon>eudicotyledons</taxon>
        <taxon>Gunneridae</taxon>
        <taxon>Pentapetalae</taxon>
        <taxon>Caryophyllales</taxon>
        <taxon>Chenopodiaceae</taxon>
        <taxon>Chenopodioideae</taxon>
        <taxon>Atripliceae</taxon>
        <taxon>Chenopodium</taxon>
    </lineage>
</organism>
<dbReference type="PANTHER" id="PTHR46008">
    <property type="entry name" value="LEAF RUST 10 DISEASE-RESISTANCE LOCUS RECEPTOR-LIKE PROTEIN KINASE-LIKE 1.4"/>
    <property type="match status" value="1"/>
</dbReference>
<dbReference type="SMART" id="SM00220">
    <property type="entry name" value="S_TKc"/>
    <property type="match status" value="1"/>
</dbReference>
<dbReference type="Gene3D" id="3.30.200.20">
    <property type="entry name" value="Phosphorylase Kinase, domain 1"/>
    <property type="match status" value="1"/>
</dbReference>
<evidence type="ECO:0000256" key="6">
    <source>
        <dbReference type="PROSITE-ProRule" id="PRU10141"/>
    </source>
</evidence>
<keyword evidence="1" id="KW-0723">Serine/threonine-protein kinase</keyword>
<dbReference type="InterPro" id="IPR000719">
    <property type="entry name" value="Prot_kinase_dom"/>
</dbReference>
<keyword evidence="10" id="KW-1185">Reference proteome</keyword>
<keyword evidence="7" id="KW-0472">Membrane</keyword>
<keyword evidence="7" id="KW-0812">Transmembrane</keyword>
<feature type="domain" description="Protein kinase" evidence="8">
    <location>
        <begin position="416"/>
        <end position="696"/>
    </location>
</feature>
<dbReference type="GO" id="GO:0005524">
    <property type="term" value="F:ATP binding"/>
    <property type="evidence" value="ECO:0007669"/>
    <property type="project" value="UniProtKB-UniRule"/>
</dbReference>
<reference evidence="9" key="1">
    <citation type="journal article" date="2017" name="Nature">
        <title>The genome of Chenopodium quinoa.</title>
        <authorList>
            <person name="Jarvis D.E."/>
            <person name="Ho Y.S."/>
            <person name="Lightfoot D.J."/>
            <person name="Schmoeckel S.M."/>
            <person name="Li B."/>
            <person name="Borm T.J.A."/>
            <person name="Ohyanagi H."/>
            <person name="Mineta K."/>
            <person name="Michell C.T."/>
            <person name="Saber N."/>
            <person name="Kharbatia N.M."/>
            <person name="Rupper R.R."/>
            <person name="Sharp A.R."/>
            <person name="Dally N."/>
            <person name="Boughton B.A."/>
            <person name="Woo Y.H."/>
            <person name="Gao G."/>
            <person name="Schijlen E.G.W.M."/>
            <person name="Guo X."/>
            <person name="Momin A.A."/>
            <person name="Negrao S."/>
            <person name="Al-Babili S."/>
            <person name="Gehring C."/>
            <person name="Roessner U."/>
            <person name="Jung C."/>
            <person name="Murphy K."/>
            <person name="Arold S.T."/>
            <person name="Gojobori T."/>
            <person name="van der Linden C.G."/>
            <person name="van Loo E.N."/>
            <person name="Jellen E.N."/>
            <person name="Maughan P.J."/>
            <person name="Tester M."/>
        </authorList>
    </citation>
    <scope>NUCLEOTIDE SEQUENCE [LARGE SCALE GENOMIC DNA]</scope>
    <source>
        <strain evidence="9">cv. PI 614886</strain>
    </source>
</reference>
<dbReference type="Gramene" id="AUR62027718-RA">
    <property type="protein sequence ID" value="AUR62027718-RA:cds"/>
    <property type="gene ID" value="AUR62027718"/>
</dbReference>